<keyword evidence="3" id="KW-1185">Reference proteome</keyword>
<dbReference type="EMBL" id="JAJSOF020000003">
    <property type="protein sequence ID" value="KAJ4448651.1"/>
    <property type="molecule type" value="Genomic_DNA"/>
</dbReference>
<sequence>MAGLCEGGNEPPGSLKAMILNPSAESSSNGLSCGGVELALSWKYKHWPHRPSEHFQSSKNTHRSCLQSTNMGSLRLPVGLALLLIAIFVVCEVGGMPRDDENHGKGSGKNGKNNGHGGDHDDDDDDDKHDRGRGRGGGKHGDDDDHDDDDDDDDDDKKGKKGGKGRGRDDDDDDKKGKKGGKGGGRDDDDKKGKKGGKGRGSDDDDDDDKKGKKGGKGRGRDDDEDDDKEGKKGGKGRKGDHDKHGKGRKKDHGRPGRGHGRHSRGNKGGRRIRGQRVTWQYLWSYLKPLLIGNNDIKLNDGSSVSWKDIRNVLRPKKDARTPDQLSKTEVAIWEYIWESLSEEGFTFQIVHGEPYNGKSVSWEDLYMYLNFAGGSDQQQTTQTLTRKILIEILKASSGAGKPVTLNNGDTVEWGVILSAALDSLEGDDLEDLSAVYVAIWQYIFEVYKQKESEYPIKLAEGETHSGDQITWEDLWLSIQQEELDEKDRAVTWQIVYNILLLYKKGNDKVQLQTGKEVTWNYVLKIFRQLQGKDDDDYDEDELDVLDYVMTVIEPYGFTSIDNFDTVDSEAFWPYLLYLVQQAKTQKDLSPKLIWRIFTKSHQGDYLELGNGKIVSIQVIKSFIDNEYNKNPDEYTEDEKDIVAYINDFVFPETNTLTFILQIIQSRGDDSSQQQTQESIIDLLTNSYTIEFSKRPNIPWQLIYTQIYDKIQPNGDSSKSWDDVLSTIETEVSDAENEPTTPGTTDLPRDQQETVEEFQWILQNSDDVPSETIQYGGVTIPVIKIIALLNLPQDPETGRYDISNVTDDEIWNAIFTVYSEMEKSSSQGPPTSQNIEELTFDEFKDYINNPDYVENGYLLLENVKIAILLIIERTTTDLTEKDQEAVDSVVNIVENSDDVEDDTVEYKDYSIPITLILNKLGASKDPDTGRYDIKKFTAKEIRNALVAVYSEMEESTTEGLSTSEDIRVLTFDEFKDDINNPNYDPSTEKYDTSNLTEEEWLAAINELYEEIVSTTSTTERTTTELTEEDQEAVDSVVNIVENSDDVEDDTVEYKGYPVSIKSIILYLKLIKNTNTGRYDITNITDEEIWNAIFAVYSEIEKSSTEMPTTSEGLTFEKFKIIINNPDYVEYGNIMYNDVKIPISGLVEELGLQKDPSTGEYDTSNLTEDEWTAAILKLYDEIVNISTTTVGSTTELTPEDREAVDSVVNIIQNSDDVQNDTVVYKGYPIPIILILYKLGVVKNPDTGRYDISKIKEDEIWKALFEIFLTLKQSTTEMPTTPEGLTFEKFKVIINNPDYVEYGNIMYNDVKIPISGLVEELGLQKDPSTGEYDTSNLTEDEWTAAILKLYDEIVNISTTTVGSTTELTPEDREAVDSVVNIIQNSDDVQNDTVVYKGYPIPIILILYKLGVVKDPDTGRYDISKIKEDEIWKALFEIFLTLKQSTTEMPTTPEGLTFEKFKVIINNPDYVEYGNIMYNDVKIPISGLVEELGLQKDPSTGEYDTSNLTEDEWTAAILKLYDEIVNMSTTTVGSPTELTQEDREAVDSVVNIIQNSDDVQNDTVVYKGYSIPIILILYKLGVVKDPDTGRYDISKVPENEIWKALLEIYLTLKQSTTEKAFSTTLTTTTDISEEEVVSLKSDLTTLKEEGINSTDDVVFKGLKIPKQFILTALSLQNIMLQDVTFEEFYKVILLYIERAQVTPSPDEEPVPKGLTKEQFEAIQYILYYLKINNVGDDTSVVFDGQEIPLLYILDLLKLVNITTSELSGKVLSDIILVYINNLYNPSANTDGLDSKTTSVLKSVLAFLKQQGSKAAGEIIFNGRNISLHYLVEILKLQGIDIQKATVEDLWRIIQLLIVFQSDVSPANVKQVTLNFFLQILRTSHNIDTETFIYNGYKIYVNKLISILNLQKDSSGKYIIDNLTVDEFWSALQMYVKSEESSTTEMQPNEEDEVIYNDFISILQQSDDVESQVLIVNGTRIPLLVIINALNLKKDSSTGRYNFAGITVQQLIKVINLYITSGARTSSVRVTSDLAQQQQALYEEFLKLIEDPDKAARTYLIVNDQRVPLLNVIAALGIEKDSKTGLYDTSKLTKEQVWTVLIQYVTTVKQ</sequence>
<organism evidence="2 3">
    <name type="scientific">Periplaneta americana</name>
    <name type="common">American cockroach</name>
    <name type="synonym">Blatta americana</name>
    <dbReference type="NCBI Taxonomy" id="6978"/>
    <lineage>
        <taxon>Eukaryota</taxon>
        <taxon>Metazoa</taxon>
        <taxon>Ecdysozoa</taxon>
        <taxon>Arthropoda</taxon>
        <taxon>Hexapoda</taxon>
        <taxon>Insecta</taxon>
        <taxon>Pterygota</taxon>
        <taxon>Neoptera</taxon>
        <taxon>Polyneoptera</taxon>
        <taxon>Dictyoptera</taxon>
        <taxon>Blattodea</taxon>
        <taxon>Blattoidea</taxon>
        <taxon>Blattidae</taxon>
        <taxon>Blattinae</taxon>
        <taxon>Periplaneta</taxon>
    </lineage>
</organism>
<accession>A0ABQ8TS17</accession>
<feature type="compositionally biased region" description="Basic and acidic residues" evidence="1">
    <location>
        <begin position="229"/>
        <end position="244"/>
    </location>
</feature>
<feature type="compositionally biased region" description="Basic residues" evidence="1">
    <location>
        <begin position="245"/>
        <end position="273"/>
    </location>
</feature>
<dbReference type="Proteomes" id="UP001148838">
    <property type="component" value="Unassembled WGS sequence"/>
</dbReference>
<reference evidence="2 3" key="1">
    <citation type="journal article" date="2022" name="Allergy">
        <title>Genome assembly and annotation of Periplaneta americana reveal a comprehensive cockroach allergen profile.</title>
        <authorList>
            <person name="Wang L."/>
            <person name="Xiong Q."/>
            <person name="Saelim N."/>
            <person name="Wang L."/>
            <person name="Nong W."/>
            <person name="Wan A.T."/>
            <person name="Shi M."/>
            <person name="Liu X."/>
            <person name="Cao Q."/>
            <person name="Hui J.H.L."/>
            <person name="Sookrung N."/>
            <person name="Leung T.F."/>
            <person name="Tungtrongchitr A."/>
            <person name="Tsui S.K.W."/>
        </authorList>
    </citation>
    <scope>NUCLEOTIDE SEQUENCE [LARGE SCALE GENOMIC DNA]</scope>
    <source>
        <strain evidence="2">PWHHKU_190912</strain>
    </source>
</reference>
<evidence type="ECO:0000256" key="1">
    <source>
        <dbReference type="SAM" id="MobiDB-lite"/>
    </source>
</evidence>
<feature type="region of interest" description="Disordered" evidence="1">
    <location>
        <begin position="97"/>
        <end position="273"/>
    </location>
</feature>
<proteinExistence type="predicted"/>
<evidence type="ECO:0000313" key="3">
    <source>
        <dbReference type="Proteomes" id="UP001148838"/>
    </source>
</evidence>
<feature type="compositionally biased region" description="Acidic residues" evidence="1">
    <location>
        <begin position="144"/>
        <end position="155"/>
    </location>
</feature>
<protein>
    <submittedName>
        <fullName evidence="2">Uncharacterized protein</fullName>
    </submittedName>
</protein>
<comment type="caution">
    <text evidence="2">The sequence shown here is derived from an EMBL/GenBank/DDBJ whole genome shotgun (WGS) entry which is preliminary data.</text>
</comment>
<name>A0ABQ8TS17_PERAM</name>
<feature type="region of interest" description="Disordered" evidence="1">
    <location>
        <begin position="731"/>
        <end position="750"/>
    </location>
</feature>
<evidence type="ECO:0000313" key="2">
    <source>
        <dbReference type="EMBL" id="KAJ4448651.1"/>
    </source>
</evidence>
<gene>
    <name evidence="2" type="ORF">ANN_00041</name>
</gene>